<dbReference type="PRINTS" id="PR00315">
    <property type="entry name" value="ELONGATNFCT"/>
</dbReference>
<evidence type="ECO:0000256" key="14">
    <source>
        <dbReference type="ARBA" id="ARBA00032478"/>
    </source>
</evidence>
<dbReference type="Pfam" id="PF01588">
    <property type="entry name" value="tRNA_bind"/>
    <property type="match status" value="1"/>
</dbReference>
<protein>
    <recommendedName>
        <fullName evidence="4">Eukaryotic translation initiation factor 5B</fullName>
        <ecNumber evidence="3">3.6.5.3</ecNumber>
    </recommendedName>
    <alternativeName>
        <fullName evidence="14">Translation initiation factor IF-2</fullName>
    </alternativeName>
</protein>
<evidence type="ECO:0000256" key="9">
    <source>
        <dbReference type="ARBA" id="ARBA00022741"/>
    </source>
</evidence>
<evidence type="ECO:0000256" key="15">
    <source>
        <dbReference type="PROSITE-ProRule" id="PRU00209"/>
    </source>
</evidence>
<dbReference type="InterPro" id="IPR009000">
    <property type="entry name" value="Transl_B-barrel_sf"/>
</dbReference>
<dbReference type="PROSITE" id="PS51722">
    <property type="entry name" value="G_TR_2"/>
    <property type="match status" value="1"/>
</dbReference>
<feature type="compositionally biased region" description="Low complexity" evidence="16">
    <location>
        <begin position="274"/>
        <end position="284"/>
    </location>
</feature>
<evidence type="ECO:0000256" key="10">
    <source>
        <dbReference type="ARBA" id="ARBA00022801"/>
    </source>
</evidence>
<feature type="region of interest" description="Disordered" evidence="16">
    <location>
        <begin position="1"/>
        <end position="110"/>
    </location>
</feature>
<dbReference type="InterPro" id="IPR012340">
    <property type="entry name" value="NA-bd_OB-fold"/>
</dbReference>
<keyword evidence="7 15" id="KW-0820">tRNA-binding</keyword>
<dbReference type="InterPro" id="IPR015760">
    <property type="entry name" value="TIF_IF2"/>
</dbReference>
<keyword evidence="11 15" id="KW-0694">RNA-binding</keyword>
<feature type="compositionally biased region" description="Basic and acidic residues" evidence="16">
    <location>
        <begin position="710"/>
        <end position="731"/>
    </location>
</feature>
<feature type="compositionally biased region" description="Acidic residues" evidence="16">
    <location>
        <begin position="608"/>
        <end position="622"/>
    </location>
</feature>
<dbReference type="Pfam" id="PF14578">
    <property type="entry name" value="GTP_EFTU_D4"/>
    <property type="match status" value="1"/>
</dbReference>
<feature type="domain" description="TRNA-binding" evidence="17">
    <location>
        <begin position="111"/>
        <end position="211"/>
    </location>
</feature>
<organism evidence="19 20">
    <name type="scientific">Elliptochloris bilobata</name>
    <dbReference type="NCBI Taxonomy" id="381761"/>
    <lineage>
        <taxon>Eukaryota</taxon>
        <taxon>Viridiplantae</taxon>
        <taxon>Chlorophyta</taxon>
        <taxon>core chlorophytes</taxon>
        <taxon>Trebouxiophyceae</taxon>
        <taxon>Trebouxiophyceae incertae sedis</taxon>
        <taxon>Elliptochloris clade</taxon>
        <taxon>Elliptochloris</taxon>
    </lineage>
</organism>
<feature type="region of interest" description="Disordered" evidence="16">
    <location>
        <begin position="521"/>
        <end position="731"/>
    </location>
</feature>
<dbReference type="Pfam" id="PF11987">
    <property type="entry name" value="IF-2"/>
    <property type="match status" value="1"/>
</dbReference>
<dbReference type="InterPro" id="IPR023115">
    <property type="entry name" value="TIF_IF2_dom3"/>
</dbReference>
<evidence type="ECO:0000256" key="3">
    <source>
        <dbReference type="ARBA" id="ARBA00011986"/>
    </source>
</evidence>
<keyword evidence="10" id="KW-0378">Hydrolase</keyword>
<evidence type="ECO:0000256" key="1">
    <source>
        <dbReference type="ARBA" id="ARBA00004496"/>
    </source>
</evidence>
<dbReference type="SUPFAM" id="SSF52156">
    <property type="entry name" value="Initiation factor IF2/eIF5b, domain 3"/>
    <property type="match status" value="1"/>
</dbReference>
<evidence type="ECO:0000256" key="12">
    <source>
        <dbReference type="ARBA" id="ARBA00022917"/>
    </source>
</evidence>
<evidence type="ECO:0000256" key="5">
    <source>
        <dbReference type="ARBA" id="ARBA00022490"/>
    </source>
</evidence>
<dbReference type="InterPro" id="IPR000795">
    <property type="entry name" value="T_Tr_GTP-bd_dom"/>
</dbReference>
<feature type="compositionally biased region" description="Low complexity" evidence="16">
    <location>
        <begin position="202"/>
        <end position="212"/>
    </location>
</feature>
<feature type="compositionally biased region" description="Acidic residues" evidence="16">
    <location>
        <begin position="659"/>
        <end position="709"/>
    </location>
</feature>
<feature type="compositionally biased region" description="Basic residues" evidence="16">
    <location>
        <begin position="1"/>
        <end position="10"/>
    </location>
</feature>
<feature type="compositionally biased region" description="Low complexity" evidence="16">
    <location>
        <begin position="414"/>
        <end position="431"/>
    </location>
</feature>
<comment type="caution">
    <text evidence="19">The sequence shown here is derived from an EMBL/GenBank/DDBJ whole genome shotgun (WGS) entry which is preliminary data.</text>
</comment>
<sequence>MAPRKGKKGRRANDSDDEEDDGDVEEEEEEQEEQQQPTAGAGFSVFGALDDGANEDAASVAASDEASDTEVSAMTAEGMESGGGQHDYQGRGASPGGSEDVSTGGRSVPEERDKVGLLVAVVVSVERHPKADRLRVAMVDVGYSAVRVVTSAPNLRPGMRVVLAGPGCVTPGSAVRVSIATEAGHEPASSIPTGAGPAPNESASSSGGALDAANKEASVSAAPADPAELAFGGRKKKKKAAALEVDSIFAALAGSDAQVPEHAKAVVVTPSEADPPAAAAPAEAAGRKAKKGKAGKAAVVDDDLDALLAELDGPAPAAPASKKNKKKGAKAEVVAVPAAPVETAPGPEGASAPAAADSGATADADPPAEAQEGDKDAGTDGKELSAAAKKKLKKKQKDKERKAGAPEGAPDTEAAPASGKKAAGSKKPSAAVRKMQEALERQQKLEEEARLAAEEAARKEEEEARRAEEEARCAEEEAARRKEAKRERRAELKRQGLLLTGKAKQEAQRLAAMREQILKNAALAPDAPAPGTVEEKPERKKVVYDARRKRAPLKKAEEEAAPAAAAEMQAAEDVLVEEAAAAAAAAGEAAMEEAAAATAAEEPKAEAMEEDDSGDDDWETMDLDAIKLPSQAAPEQWRRQSSAEEADAAGGAAAATDEAVAENEEDEECSDEEEGEDDSSDESSSEEESSEEESGSEKDSSEEDSEDEREERLARQREKQEARRQAALESASRDDLRSPICCILGHVDTGKTKLLDNIRRTSVQEGEAGGITQQIGATYVPGDALRKRTASLLKEAELELKLPGLLIIDTPGHESFTNLRSRGSNLCDIAILVVDLMHGLEQQTVESINLLKARKTPFIVALNKVDRLFDWQAVPDTPIQEALARQKPHVRAEFEQRLKQSMLNLNEQGLNVALYWDNPDRRKYVNIVPTSAISGEGIPDMLKLLVDLTQEMMSGKLMFLSELQCTVLEVKMIEGLGTTVDVVLVNGILREGETVVICGLQGAIVTTIRSLLTPHPLKELRVRGSYLHHKEIQAAQGVKIAAQNLENAVAGTQLLVVRPDDDLEALKAEVMEDMQDIFASVDRSGEGVCVQASTLGSLEALLEFLRSPAVKIPVSGINIGPVHRRDVMRASVMLEKGRRKFAVILAFDVPVTKEASELAESTGVRIFTADIIYHLFDQFTAYLAQTKEAEQEAAKLEAVFPCVLKIMPTCIFNKKDPIVLGVEVEEGIAKVGTPICIPTQGNLELGRIASMELNHKGVDTARRGDSVALKLEATSAAEFSRSYGRHFDHKDPLVSRISRKSIDLLKLHFREQMGQDDWRLVIKLKKILGVD</sequence>
<dbReference type="CDD" id="cd01887">
    <property type="entry name" value="IF2_eIF5B"/>
    <property type="match status" value="1"/>
</dbReference>
<dbReference type="GO" id="GO:0003924">
    <property type="term" value="F:GTPase activity"/>
    <property type="evidence" value="ECO:0007669"/>
    <property type="project" value="InterPro"/>
</dbReference>
<dbReference type="FunFam" id="3.40.50.10050:FF:000002">
    <property type="entry name" value="Eukaryotic translation initiation factor 5B"/>
    <property type="match status" value="1"/>
</dbReference>
<dbReference type="SUPFAM" id="SSF50249">
    <property type="entry name" value="Nucleic acid-binding proteins"/>
    <property type="match status" value="1"/>
</dbReference>
<dbReference type="GO" id="GO:0005739">
    <property type="term" value="C:mitochondrion"/>
    <property type="evidence" value="ECO:0007669"/>
    <property type="project" value="TreeGrafter"/>
</dbReference>
<feature type="region of interest" description="Disordered" evidence="16">
    <location>
        <begin position="338"/>
        <end position="507"/>
    </location>
</feature>
<dbReference type="GO" id="GO:0000049">
    <property type="term" value="F:tRNA binding"/>
    <property type="evidence" value="ECO:0007669"/>
    <property type="project" value="UniProtKB-UniRule"/>
</dbReference>
<evidence type="ECO:0000256" key="7">
    <source>
        <dbReference type="ARBA" id="ARBA00022555"/>
    </source>
</evidence>
<feature type="compositionally biased region" description="Low complexity" evidence="16">
    <location>
        <begin position="55"/>
        <end position="64"/>
    </location>
</feature>
<name>A0AAW1RFL8_9CHLO</name>
<evidence type="ECO:0000256" key="6">
    <source>
        <dbReference type="ARBA" id="ARBA00022540"/>
    </source>
</evidence>
<evidence type="ECO:0000313" key="19">
    <source>
        <dbReference type="EMBL" id="KAK9832091.1"/>
    </source>
</evidence>
<dbReference type="CDD" id="cd16266">
    <property type="entry name" value="IF2_aeIF5B_IV"/>
    <property type="match status" value="1"/>
</dbReference>
<feature type="compositionally biased region" description="Low complexity" evidence="16">
    <location>
        <begin position="648"/>
        <end position="658"/>
    </location>
</feature>
<dbReference type="FunFam" id="2.40.30.10:FF:000026">
    <property type="entry name" value="Eukaryotic translation initiation factor 5B"/>
    <property type="match status" value="1"/>
</dbReference>
<dbReference type="Gene3D" id="3.40.50.10050">
    <property type="entry name" value="Translation initiation factor IF- 2, domain 3"/>
    <property type="match status" value="1"/>
</dbReference>
<keyword evidence="20" id="KW-1185">Reference proteome</keyword>
<feature type="compositionally biased region" description="Basic and acidic residues" evidence="16">
    <location>
        <begin position="533"/>
        <end position="546"/>
    </location>
</feature>
<comment type="similarity">
    <text evidence="2">Belongs to the TRAFAC class translation factor GTPase superfamily. Classic translation factor GTPase family. IF-2 subfamily.</text>
</comment>
<dbReference type="FunFam" id="2.40.30.10:FF:000013">
    <property type="entry name" value="eukaryotic translation initiation factor 5B"/>
    <property type="match status" value="1"/>
</dbReference>
<dbReference type="GO" id="GO:0046872">
    <property type="term" value="F:metal ion binding"/>
    <property type="evidence" value="ECO:0007669"/>
    <property type="project" value="UniProtKB-KW"/>
</dbReference>
<dbReference type="GO" id="GO:0003743">
    <property type="term" value="F:translation initiation factor activity"/>
    <property type="evidence" value="ECO:0007669"/>
    <property type="project" value="UniProtKB-KW"/>
</dbReference>
<dbReference type="PANTHER" id="PTHR43381">
    <property type="entry name" value="TRANSLATION INITIATION FACTOR IF-2-RELATED"/>
    <property type="match status" value="1"/>
</dbReference>
<evidence type="ECO:0000259" key="17">
    <source>
        <dbReference type="PROSITE" id="PS50886"/>
    </source>
</evidence>
<evidence type="ECO:0000256" key="16">
    <source>
        <dbReference type="SAM" id="MobiDB-lite"/>
    </source>
</evidence>
<dbReference type="PROSITE" id="PS50886">
    <property type="entry name" value="TRBD"/>
    <property type="match status" value="1"/>
</dbReference>
<keyword evidence="12" id="KW-0648">Protein biosynthesis</keyword>
<gene>
    <name evidence="19" type="ORF">WJX81_005641</name>
</gene>
<dbReference type="Proteomes" id="UP001445335">
    <property type="component" value="Unassembled WGS sequence"/>
</dbReference>
<dbReference type="Gene3D" id="2.40.30.10">
    <property type="entry name" value="Translation factors"/>
    <property type="match status" value="2"/>
</dbReference>
<keyword evidence="6" id="KW-0396">Initiation factor</keyword>
<dbReference type="InterPro" id="IPR005225">
    <property type="entry name" value="Small_GTP-bd"/>
</dbReference>
<dbReference type="EC" id="3.6.5.3" evidence="3"/>
<dbReference type="EMBL" id="JALJOU010000042">
    <property type="protein sequence ID" value="KAK9832091.1"/>
    <property type="molecule type" value="Genomic_DNA"/>
</dbReference>
<dbReference type="FunFam" id="3.40.50.300:FF:000112">
    <property type="entry name" value="Eukaryotic translation initiation factor 5B"/>
    <property type="match status" value="1"/>
</dbReference>
<evidence type="ECO:0000256" key="4">
    <source>
        <dbReference type="ARBA" id="ARBA00013824"/>
    </source>
</evidence>
<evidence type="ECO:0000256" key="2">
    <source>
        <dbReference type="ARBA" id="ARBA00007733"/>
    </source>
</evidence>
<dbReference type="Gene3D" id="2.40.50.140">
    <property type="entry name" value="Nucleic acid-binding proteins"/>
    <property type="match status" value="1"/>
</dbReference>
<feature type="region of interest" description="Disordered" evidence="16">
    <location>
        <begin position="271"/>
        <end position="297"/>
    </location>
</feature>
<feature type="compositionally biased region" description="Basic and acidic residues" evidence="16">
    <location>
        <begin position="372"/>
        <end position="383"/>
    </location>
</feature>
<dbReference type="CDD" id="cd03703">
    <property type="entry name" value="aeIF5B_II"/>
    <property type="match status" value="1"/>
</dbReference>
<evidence type="ECO:0000259" key="18">
    <source>
        <dbReference type="PROSITE" id="PS51722"/>
    </source>
</evidence>
<proteinExistence type="inferred from homology"/>
<feature type="region of interest" description="Disordered" evidence="16">
    <location>
        <begin position="313"/>
        <end position="332"/>
    </location>
</feature>
<keyword evidence="13" id="KW-0342">GTP-binding</keyword>
<dbReference type="Gene3D" id="3.40.50.300">
    <property type="entry name" value="P-loop containing nucleotide triphosphate hydrolases"/>
    <property type="match status" value="1"/>
</dbReference>
<dbReference type="Pfam" id="PF00009">
    <property type="entry name" value="GTP_EFTU"/>
    <property type="match status" value="1"/>
</dbReference>
<dbReference type="GO" id="GO:0005525">
    <property type="term" value="F:GTP binding"/>
    <property type="evidence" value="ECO:0007669"/>
    <property type="project" value="UniProtKB-KW"/>
</dbReference>
<dbReference type="NCBIfam" id="NF003078">
    <property type="entry name" value="PRK04004.1"/>
    <property type="match status" value="1"/>
</dbReference>
<reference evidence="19 20" key="1">
    <citation type="journal article" date="2024" name="Nat. Commun.">
        <title>Phylogenomics reveals the evolutionary origins of lichenization in chlorophyte algae.</title>
        <authorList>
            <person name="Puginier C."/>
            <person name="Libourel C."/>
            <person name="Otte J."/>
            <person name="Skaloud P."/>
            <person name="Haon M."/>
            <person name="Grisel S."/>
            <person name="Petersen M."/>
            <person name="Berrin J.G."/>
            <person name="Delaux P.M."/>
            <person name="Dal Grande F."/>
            <person name="Keller J."/>
        </authorList>
    </citation>
    <scope>NUCLEOTIDE SEQUENCE [LARGE SCALE GENOMIC DNA]</scope>
    <source>
        <strain evidence="19 20">SAG 245.80</strain>
    </source>
</reference>
<feature type="compositionally biased region" description="Low complexity" evidence="16">
    <location>
        <begin position="338"/>
        <end position="368"/>
    </location>
</feature>
<dbReference type="InterPro" id="IPR029459">
    <property type="entry name" value="EFTU-type"/>
</dbReference>
<dbReference type="InterPro" id="IPR036925">
    <property type="entry name" value="TIF_IF2_dom3_sf"/>
</dbReference>
<feature type="compositionally biased region" description="Low complexity" evidence="16">
    <location>
        <begin position="561"/>
        <end position="600"/>
    </location>
</feature>
<keyword evidence="9" id="KW-0547">Nucleotide-binding</keyword>
<evidence type="ECO:0000256" key="11">
    <source>
        <dbReference type="ARBA" id="ARBA00022884"/>
    </source>
</evidence>
<comment type="subcellular location">
    <subcellularLocation>
        <location evidence="1">Cytoplasm</location>
    </subcellularLocation>
</comment>
<dbReference type="InterPro" id="IPR027417">
    <property type="entry name" value="P-loop_NTPase"/>
</dbReference>
<evidence type="ECO:0000313" key="20">
    <source>
        <dbReference type="Proteomes" id="UP001445335"/>
    </source>
</evidence>
<feature type="region of interest" description="Disordered" evidence="16">
    <location>
        <begin position="185"/>
        <end position="223"/>
    </location>
</feature>
<dbReference type="InterPro" id="IPR002547">
    <property type="entry name" value="tRNA-bd_dom"/>
</dbReference>
<feature type="compositionally biased region" description="Acidic residues" evidence="16">
    <location>
        <begin position="15"/>
        <end position="33"/>
    </location>
</feature>
<accession>A0AAW1RFL8</accession>
<dbReference type="NCBIfam" id="TIGR00231">
    <property type="entry name" value="small_GTP"/>
    <property type="match status" value="1"/>
</dbReference>
<dbReference type="SUPFAM" id="SSF52540">
    <property type="entry name" value="P-loop containing nucleoside triphosphate hydrolases"/>
    <property type="match status" value="1"/>
</dbReference>
<keyword evidence="5" id="KW-0963">Cytoplasm</keyword>
<evidence type="ECO:0000256" key="8">
    <source>
        <dbReference type="ARBA" id="ARBA00022723"/>
    </source>
</evidence>
<feature type="domain" description="Tr-type G" evidence="18">
    <location>
        <begin position="736"/>
        <end position="953"/>
    </location>
</feature>
<evidence type="ECO:0000256" key="13">
    <source>
        <dbReference type="ARBA" id="ARBA00023134"/>
    </source>
</evidence>
<feature type="compositionally biased region" description="Basic and acidic residues" evidence="16">
    <location>
        <begin position="434"/>
        <end position="494"/>
    </location>
</feature>
<dbReference type="SUPFAM" id="SSF50447">
    <property type="entry name" value="Translation proteins"/>
    <property type="match status" value="1"/>
</dbReference>
<keyword evidence="8" id="KW-0479">Metal-binding</keyword>
<dbReference type="PANTHER" id="PTHR43381:SF4">
    <property type="entry name" value="EUKARYOTIC TRANSLATION INITIATION FACTOR 5B"/>
    <property type="match status" value="1"/>
</dbReference>